<dbReference type="SUPFAM" id="SSF159501">
    <property type="entry name" value="EreA/ChaN-like"/>
    <property type="match status" value="2"/>
</dbReference>
<feature type="region of interest" description="Disordered" evidence="1">
    <location>
        <begin position="1018"/>
        <end position="1047"/>
    </location>
</feature>
<evidence type="ECO:0000313" key="4">
    <source>
        <dbReference type="Proteomes" id="UP000326953"/>
    </source>
</evidence>
<dbReference type="Pfam" id="PF20178">
    <property type="entry name" value="ToxA_N"/>
    <property type="match status" value="1"/>
</dbReference>
<evidence type="ECO:0000256" key="1">
    <source>
        <dbReference type="SAM" id="MobiDB-lite"/>
    </source>
</evidence>
<dbReference type="CDD" id="cd14729">
    <property type="entry name" value="RtxA-like"/>
    <property type="match status" value="2"/>
</dbReference>
<dbReference type="Gene3D" id="3.40.50.11550">
    <property type="match status" value="2"/>
</dbReference>
<dbReference type="InterPro" id="IPR046673">
    <property type="entry name" value="ToxA_N"/>
</dbReference>
<gene>
    <name evidence="3" type="ORF">PS662_01116</name>
</gene>
<reference evidence="3 4" key="1">
    <citation type="submission" date="2019-09" db="EMBL/GenBank/DDBJ databases">
        <authorList>
            <person name="Chandra G."/>
            <person name="Truman W A."/>
        </authorList>
    </citation>
    <scope>NUCLEOTIDE SEQUENCE [LARGE SCALE GENOMIC DNA]</scope>
    <source>
        <strain evidence="3">PS662</strain>
    </source>
</reference>
<feature type="compositionally biased region" description="Polar residues" evidence="1">
    <location>
        <begin position="1024"/>
        <end position="1034"/>
    </location>
</feature>
<dbReference type="RefSeq" id="WP_150710032.1">
    <property type="nucleotide sequence ID" value="NZ_CABVHK010000003.1"/>
</dbReference>
<evidence type="ECO:0000313" key="3">
    <source>
        <dbReference type="EMBL" id="VVM57225.1"/>
    </source>
</evidence>
<proteinExistence type="predicted"/>
<feature type="region of interest" description="Disordered" evidence="1">
    <location>
        <begin position="1310"/>
        <end position="1334"/>
    </location>
</feature>
<sequence length="1435" mass="159869">MDTSEDTTLPNAADRLALKNLVPTLIQACPDMYEMACEVAQNILTKHGVTHLDPEQVYWHRFKWSASRWQAFTGWEHNGAKPTESMTLPQLVIQRFRVGDQDNADMLDVDAGFYTAGPEAENFNETNEVRLHGNEVLKDFWAINFADLFDQRVASFWSKHSETFRALAKCTFLTKAMEDREGGRLSDDNFRTVIKALAGNVSWPTTLQMLEEQTRPVDGLRLSLLKIGGYVATDILCIIDDHGRKILYVPGEVWGLHAFETSRDLHWWVLSQTRKPADRKRFLAHFQVADHDIMEDTSWRDAAKLKWISVLSPVVSVAATLFPAPHVENVGLNHVLDLLVSTWDSADHTLIEHTGDAINEDAFAFLASATHARMISDATFMMHTNGDLRKKLWVGYLNAFNRMFGPMAAVGWPVALAVVGAGIANVGLQIDQAVNGKTPGERKAAVTGAIFATIDTLFNATFIKGSGHLPEIAEAETFFAPEEKLAEAAIARTPLPALEDIAPTRILPAEPEDFLASFKTDITEGTRVEAGDPKFQEIIQTASGKHYIFMRRAGSGGYYQVRYVEQLRGWVIVDPANPFSFYRNVPIRLNEAVRWEPTARNGLRGGVKIFGKWPFGHTADPLPEVEAQPLAYDVPPASRPALQPVAEADIDDFPLDPQDHSDRIYENFKASRRTLYDDAITFYVGPELPPRPLVPAFKPTTPFAEMTKRLFQENPGLVIGQDSSGIGARQVLIDNFKALNKQKIRTLYMDHLFTDFHQADLDVFHKTGKMPPALERYLKALDTRFKTDPAGPYSYTELVKSAQKNHIRVQAIDSMASRRFPHMEGTTEASSSKMMNYYSATTLRADQAARGAHRWVALVDETRASTFDKVAGLSELEGTVALRVDESAFGQAQGLTADPGKKIKDIAGRTVDELKSDLRLQLRAEPAKATARTLEEALPKPGKFMLQEPSTLVHRSGDGTLVHTPIQQDETGFFIVRPKWSRVSGRHFDSVHELAEAIEHEGLSQVRVRIDPSAGPGTLPDIEPSTSVPGTVTPQAPDLTITDPPRISSPYEIPVQERAELKSAAAGNDPRLLPDFLDTHGNSPYDVFRALRKQVYEAAARFYAELRLPTRPPIPSVDPALSAQALIERLFEEFRGLVIGESHADIGSKQWLIDNMQALANKGVKTIYFEHLLTDFHQAALDNFARTSVMPRDLERYLVELDRGHMTDPLQRYTFLNVVKAANRNGIRVQAIDCMASYRVEGMRINDPTARQKMMNFYAHTVIEADQAARGPHNWVALMGNSHSNTFEGVAGVSELEGAVGLRVEDVAEGKSAGIEPDPGKSFSDDSGKNTGTVRGDLRLQVETPWYTQSTPEIEKMLSQPGMYTLKKELGETFLVHRGRDNAIVRTEIHSESGRVYIKRPAWPTVHEKRFDSIQALLAALNQRGMKLAGWSKPL</sequence>
<accession>A0A5E6QYG2</accession>
<feature type="domain" description="Dermonecrotic toxin N-terminal" evidence="2">
    <location>
        <begin position="27"/>
        <end position="287"/>
    </location>
</feature>
<protein>
    <recommendedName>
        <fullName evidence="2">Dermonecrotic toxin N-terminal domain-containing protein</fullName>
    </recommendedName>
</protein>
<evidence type="ECO:0000259" key="2">
    <source>
        <dbReference type="Pfam" id="PF20178"/>
    </source>
</evidence>
<dbReference type="OrthoDB" id="5653126at2"/>
<dbReference type="EMBL" id="CABVHK010000003">
    <property type="protein sequence ID" value="VVM57225.1"/>
    <property type="molecule type" value="Genomic_DNA"/>
</dbReference>
<organism evidence="3 4">
    <name type="scientific">Pseudomonas fluorescens</name>
    <dbReference type="NCBI Taxonomy" id="294"/>
    <lineage>
        <taxon>Bacteria</taxon>
        <taxon>Pseudomonadati</taxon>
        <taxon>Pseudomonadota</taxon>
        <taxon>Gammaproteobacteria</taxon>
        <taxon>Pseudomonadales</taxon>
        <taxon>Pseudomonadaceae</taxon>
        <taxon>Pseudomonas</taxon>
    </lineage>
</organism>
<name>A0A5E6QYG2_PSEFL</name>
<dbReference type="Proteomes" id="UP000326953">
    <property type="component" value="Unassembled WGS sequence"/>
</dbReference>